<proteinExistence type="predicted"/>
<comment type="caution">
    <text evidence="1">The sequence shown here is derived from an EMBL/GenBank/DDBJ whole genome shotgun (WGS) entry which is preliminary data.</text>
</comment>
<organism evidence="1 2">
    <name type="scientific">Methylobacterium platani</name>
    <dbReference type="NCBI Taxonomy" id="427683"/>
    <lineage>
        <taxon>Bacteria</taxon>
        <taxon>Pseudomonadati</taxon>
        <taxon>Pseudomonadota</taxon>
        <taxon>Alphaproteobacteria</taxon>
        <taxon>Hyphomicrobiales</taxon>
        <taxon>Methylobacteriaceae</taxon>
        <taxon>Methylobacterium</taxon>
    </lineage>
</organism>
<evidence type="ECO:0000313" key="1">
    <source>
        <dbReference type="EMBL" id="OAS26331.1"/>
    </source>
</evidence>
<evidence type="ECO:0000313" key="2">
    <source>
        <dbReference type="Proteomes" id="UP000078316"/>
    </source>
</evidence>
<dbReference type="STRING" id="427683.A5481_06345"/>
<dbReference type="RefSeq" id="WP_048432262.1">
    <property type="nucleotide sequence ID" value="NZ_LWHQ01000011.1"/>
</dbReference>
<protein>
    <submittedName>
        <fullName evidence="1">Uncharacterized protein</fullName>
    </submittedName>
</protein>
<name>A0A179SHG7_9HYPH</name>
<dbReference type="AlphaFoldDB" id="A0A179SHG7"/>
<dbReference type="OrthoDB" id="7605647at2"/>
<accession>A0A179SHG7</accession>
<dbReference type="EMBL" id="LWHQ01000011">
    <property type="protein sequence ID" value="OAS26331.1"/>
    <property type="molecule type" value="Genomic_DNA"/>
</dbReference>
<sequence>MTERTFTSAEKLACVQREIGQRMRVYPRLVENRRLTQEKADREIACMRAIEADLQKLALAGDEDLFSRGGP</sequence>
<dbReference type="Proteomes" id="UP000078316">
    <property type="component" value="Unassembled WGS sequence"/>
</dbReference>
<gene>
    <name evidence="1" type="ORF">A5481_06345</name>
</gene>
<reference evidence="1 2" key="1">
    <citation type="submission" date="2016-04" db="EMBL/GenBank/DDBJ databases">
        <authorList>
            <person name="Evans L.H."/>
            <person name="Alamgir A."/>
            <person name="Owens N."/>
            <person name="Weber N.D."/>
            <person name="Virtaneva K."/>
            <person name="Barbian K."/>
            <person name="Babar A."/>
            <person name="Rosenke K."/>
        </authorList>
    </citation>
    <scope>NUCLEOTIDE SEQUENCE [LARGE SCALE GENOMIC DNA]</scope>
    <source>
        <strain evidence="1 2">PMB02</strain>
    </source>
</reference>